<protein>
    <recommendedName>
        <fullName evidence="3">ferredoxin--NADP(+) reductase</fullName>
        <ecNumber evidence="3">1.18.1.2</ecNumber>
    </recommendedName>
</protein>
<dbReference type="SUPFAM" id="SSF63380">
    <property type="entry name" value="Riboflavin synthase domain-like"/>
    <property type="match status" value="1"/>
</dbReference>
<proteinExistence type="inferred from homology"/>
<dbReference type="Gene3D" id="2.40.30.10">
    <property type="entry name" value="Translation factors"/>
    <property type="match status" value="1"/>
</dbReference>
<comment type="similarity">
    <text evidence="2">Belongs to the ferredoxin--NADP reductase type 1 family.</text>
</comment>
<comment type="cofactor">
    <cofactor evidence="1">
        <name>FAD</name>
        <dbReference type="ChEBI" id="CHEBI:57692"/>
    </cofactor>
</comment>
<dbReference type="FunFam" id="3.40.50.80:FF:000002">
    <property type="entry name" value="Ferredoxin--NADP reductase"/>
    <property type="match status" value="1"/>
</dbReference>
<evidence type="ECO:0000256" key="5">
    <source>
        <dbReference type="ARBA" id="ARBA00022741"/>
    </source>
</evidence>
<dbReference type="InterPro" id="IPR008333">
    <property type="entry name" value="Cbr1-like_FAD-bd_dom"/>
</dbReference>
<dbReference type="InterPro" id="IPR001433">
    <property type="entry name" value="OxRdtase_FAD/NAD-bd"/>
</dbReference>
<dbReference type="OrthoDB" id="9784483at2"/>
<reference evidence="12 13" key="1">
    <citation type="submission" date="2018-07" db="EMBL/GenBank/DDBJ databases">
        <title>Marsedoiliclastica nanhaica gen. nov. sp. nov., a novel marine hydrocarbonoclastic bacterium isolated from an in-situ enriched hydrocarbon-degrading consortium in deep-sea sediment.</title>
        <authorList>
            <person name="Dong C."/>
            <person name="Ma T."/>
            <person name="Liu R."/>
            <person name="Shao Z."/>
        </authorList>
    </citation>
    <scope>NUCLEOTIDE SEQUENCE [LARGE SCALE GENOMIC DNA]</scope>
    <source>
        <strain evidence="13">soil36-7</strain>
    </source>
</reference>
<evidence type="ECO:0000256" key="4">
    <source>
        <dbReference type="ARBA" id="ARBA00022630"/>
    </source>
</evidence>
<sequence length="258" mass="29052">MAAFSNADVLTVHHWNDTLFSFRTTRDAALRFENGHFVMIGLEVEGKPLMRAYSIVSANHDEYLEFLSIKVPDGPLTSRLQHLKAGDSLLVSSKPVGTLVMHDLLPGNNLYLFATGTGLAPFMSIIKDPEAYERFDKIVLVHCVRFVSELAYHDHIMQELPEHEFLGEGIRDKLIYYPTVTREPFRNEGRITTLVESNKLCSDIGLPALNKETDRVMLCGSPAMLDELTRMLDARGFMGSPQLGQPGHYVIERAFVEK</sequence>
<dbReference type="RefSeq" id="WP_136548687.1">
    <property type="nucleotide sequence ID" value="NZ_CP031093.1"/>
</dbReference>
<dbReference type="InterPro" id="IPR033892">
    <property type="entry name" value="FNR_bac"/>
</dbReference>
<feature type="domain" description="FAD-binding FR-type" evidence="11">
    <location>
        <begin position="2"/>
        <end position="102"/>
    </location>
</feature>
<organism evidence="12 13">
    <name type="scientific">Hydrocarboniclastica marina</name>
    <dbReference type="NCBI Taxonomy" id="2259620"/>
    <lineage>
        <taxon>Bacteria</taxon>
        <taxon>Pseudomonadati</taxon>
        <taxon>Pseudomonadota</taxon>
        <taxon>Gammaproteobacteria</taxon>
        <taxon>Alteromonadales</taxon>
        <taxon>Alteromonadaceae</taxon>
        <taxon>Hydrocarboniclastica</taxon>
    </lineage>
</organism>
<dbReference type="InterPro" id="IPR017927">
    <property type="entry name" value="FAD-bd_FR_type"/>
</dbReference>
<keyword evidence="8" id="KW-0560">Oxidoreductase</keyword>
<dbReference type="EMBL" id="CP031093">
    <property type="protein sequence ID" value="QCF25965.1"/>
    <property type="molecule type" value="Genomic_DNA"/>
</dbReference>
<dbReference type="Pfam" id="PF00970">
    <property type="entry name" value="FAD_binding_6"/>
    <property type="match status" value="1"/>
</dbReference>
<dbReference type="PRINTS" id="PR00410">
    <property type="entry name" value="PHEHYDRXLASE"/>
</dbReference>
<dbReference type="InterPro" id="IPR017938">
    <property type="entry name" value="Riboflavin_synthase-like_b-brl"/>
</dbReference>
<dbReference type="CDD" id="cd06195">
    <property type="entry name" value="FNR1"/>
    <property type="match status" value="1"/>
</dbReference>
<evidence type="ECO:0000259" key="11">
    <source>
        <dbReference type="PROSITE" id="PS51384"/>
    </source>
</evidence>
<dbReference type="InterPro" id="IPR051930">
    <property type="entry name" value="FNR_type-1"/>
</dbReference>
<dbReference type="SUPFAM" id="SSF52343">
    <property type="entry name" value="Ferredoxin reductase-like, C-terminal NADP-linked domain"/>
    <property type="match status" value="1"/>
</dbReference>
<evidence type="ECO:0000256" key="2">
    <source>
        <dbReference type="ARBA" id="ARBA00008312"/>
    </source>
</evidence>
<dbReference type="Gene3D" id="3.40.50.80">
    <property type="entry name" value="Nucleotide-binding domain of ferredoxin-NADP reductase (FNR) module"/>
    <property type="match status" value="1"/>
</dbReference>
<evidence type="ECO:0000256" key="8">
    <source>
        <dbReference type="ARBA" id="ARBA00023002"/>
    </source>
</evidence>
<dbReference type="Pfam" id="PF00175">
    <property type="entry name" value="NAD_binding_1"/>
    <property type="match status" value="1"/>
</dbReference>
<dbReference type="PANTHER" id="PTHR47878:SF1">
    <property type="entry name" value="FLAVODOXIN_FERREDOXIN--NADP REDUCTASE"/>
    <property type="match status" value="1"/>
</dbReference>
<dbReference type="AlphaFoldDB" id="A0A4P7XGX0"/>
<gene>
    <name evidence="12" type="ORF">soil367_08540</name>
</gene>
<dbReference type="GO" id="GO:0000166">
    <property type="term" value="F:nucleotide binding"/>
    <property type="evidence" value="ECO:0007669"/>
    <property type="project" value="UniProtKB-KW"/>
</dbReference>
<dbReference type="PANTHER" id="PTHR47878">
    <property type="entry name" value="OXIDOREDUCTASE FAD/NAD(P)-BINDING DOMAIN PROTEIN"/>
    <property type="match status" value="1"/>
</dbReference>
<keyword evidence="7" id="KW-0521">NADP</keyword>
<evidence type="ECO:0000256" key="3">
    <source>
        <dbReference type="ARBA" id="ARBA00013223"/>
    </source>
</evidence>
<dbReference type="PROSITE" id="PS51384">
    <property type="entry name" value="FAD_FR"/>
    <property type="match status" value="1"/>
</dbReference>
<keyword evidence="6" id="KW-0274">FAD</keyword>
<dbReference type="GO" id="GO:0004324">
    <property type="term" value="F:ferredoxin-NADP+ reductase activity"/>
    <property type="evidence" value="ECO:0007669"/>
    <property type="project" value="UniProtKB-EC"/>
</dbReference>
<dbReference type="Proteomes" id="UP000298049">
    <property type="component" value="Chromosome"/>
</dbReference>
<keyword evidence="4" id="KW-0285">Flavoprotein</keyword>
<keyword evidence="13" id="KW-1185">Reference proteome</keyword>
<comment type="cofactor">
    <cofactor evidence="9">
        <name>[2Fe-2S] cluster</name>
        <dbReference type="ChEBI" id="CHEBI:190135"/>
    </cofactor>
</comment>
<dbReference type="InterPro" id="IPR039261">
    <property type="entry name" value="FNR_nucleotide-bd"/>
</dbReference>
<evidence type="ECO:0000256" key="1">
    <source>
        <dbReference type="ARBA" id="ARBA00001974"/>
    </source>
</evidence>
<comment type="catalytic activity">
    <reaction evidence="10">
        <text>2 reduced [2Fe-2S]-[ferredoxin] + NADP(+) + H(+) = 2 oxidized [2Fe-2S]-[ferredoxin] + NADPH</text>
        <dbReference type="Rhea" id="RHEA:20125"/>
        <dbReference type="Rhea" id="RHEA-COMP:10000"/>
        <dbReference type="Rhea" id="RHEA-COMP:10001"/>
        <dbReference type="ChEBI" id="CHEBI:15378"/>
        <dbReference type="ChEBI" id="CHEBI:33737"/>
        <dbReference type="ChEBI" id="CHEBI:33738"/>
        <dbReference type="ChEBI" id="CHEBI:57783"/>
        <dbReference type="ChEBI" id="CHEBI:58349"/>
        <dbReference type="EC" id="1.18.1.2"/>
    </reaction>
</comment>
<evidence type="ECO:0000256" key="6">
    <source>
        <dbReference type="ARBA" id="ARBA00022827"/>
    </source>
</evidence>
<dbReference type="KEGG" id="hmi:soil367_08540"/>
<evidence type="ECO:0000256" key="9">
    <source>
        <dbReference type="ARBA" id="ARBA00034078"/>
    </source>
</evidence>
<dbReference type="GO" id="GO:0042167">
    <property type="term" value="P:heme catabolic process"/>
    <property type="evidence" value="ECO:0007669"/>
    <property type="project" value="TreeGrafter"/>
</dbReference>
<name>A0A4P7XGX0_9ALTE</name>
<keyword evidence="5" id="KW-0547">Nucleotide-binding</keyword>
<evidence type="ECO:0000256" key="10">
    <source>
        <dbReference type="ARBA" id="ARBA00047776"/>
    </source>
</evidence>
<dbReference type="EC" id="1.18.1.2" evidence="3"/>
<evidence type="ECO:0000313" key="12">
    <source>
        <dbReference type="EMBL" id="QCF25965.1"/>
    </source>
</evidence>
<accession>A0A4P7XGX0</accession>
<evidence type="ECO:0000313" key="13">
    <source>
        <dbReference type="Proteomes" id="UP000298049"/>
    </source>
</evidence>
<dbReference type="GO" id="GO:0034599">
    <property type="term" value="P:cellular response to oxidative stress"/>
    <property type="evidence" value="ECO:0007669"/>
    <property type="project" value="TreeGrafter"/>
</dbReference>
<evidence type="ECO:0000256" key="7">
    <source>
        <dbReference type="ARBA" id="ARBA00022857"/>
    </source>
</evidence>